<name>A0A919B367_9ACTN</name>
<dbReference type="Proteomes" id="UP000638313">
    <property type="component" value="Unassembled WGS sequence"/>
</dbReference>
<evidence type="ECO:0000313" key="2">
    <source>
        <dbReference type="Proteomes" id="UP000638313"/>
    </source>
</evidence>
<dbReference type="EMBL" id="BNBD01000003">
    <property type="protein sequence ID" value="GHF40724.1"/>
    <property type="molecule type" value="Genomic_DNA"/>
</dbReference>
<comment type="caution">
    <text evidence="1">The sequence shown here is derived from an EMBL/GenBank/DDBJ whole genome shotgun (WGS) entry which is preliminary data.</text>
</comment>
<dbReference type="RefSeq" id="WP_190129359.1">
    <property type="nucleotide sequence ID" value="NZ_BNBD01000003.1"/>
</dbReference>
<evidence type="ECO:0000313" key="1">
    <source>
        <dbReference type="EMBL" id="GHF40724.1"/>
    </source>
</evidence>
<proteinExistence type="predicted"/>
<organism evidence="1 2">
    <name type="scientific">Streptomyces mashuensis</name>
    <dbReference type="NCBI Taxonomy" id="33904"/>
    <lineage>
        <taxon>Bacteria</taxon>
        <taxon>Bacillati</taxon>
        <taxon>Actinomycetota</taxon>
        <taxon>Actinomycetes</taxon>
        <taxon>Kitasatosporales</taxon>
        <taxon>Streptomycetaceae</taxon>
        <taxon>Streptomyces</taxon>
    </lineage>
</organism>
<reference evidence="1" key="2">
    <citation type="submission" date="2020-09" db="EMBL/GenBank/DDBJ databases">
        <authorList>
            <person name="Sun Q."/>
            <person name="Ohkuma M."/>
        </authorList>
    </citation>
    <scope>NUCLEOTIDE SEQUENCE</scope>
    <source>
        <strain evidence="1">JCM 4059</strain>
    </source>
</reference>
<keyword evidence="2" id="KW-1185">Reference proteome</keyword>
<gene>
    <name evidence="1" type="ORF">GCM10010218_22660</name>
</gene>
<protein>
    <submittedName>
        <fullName evidence="1">Uncharacterized protein</fullName>
    </submittedName>
</protein>
<reference evidence="1" key="1">
    <citation type="journal article" date="2014" name="Int. J. Syst. Evol. Microbiol.">
        <title>Complete genome sequence of Corynebacterium casei LMG S-19264T (=DSM 44701T), isolated from a smear-ripened cheese.</title>
        <authorList>
            <consortium name="US DOE Joint Genome Institute (JGI-PGF)"/>
            <person name="Walter F."/>
            <person name="Albersmeier A."/>
            <person name="Kalinowski J."/>
            <person name="Ruckert C."/>
        </authorList>
    </citation>
    <scope>NUCLEOTIDE SEQUENCE</scope>
    <source>
        <strain evidence="1">JCM 4059</strain>
    </source>
</reference>
<dbReference type="AlphaFoldDB" id="A0A919B367"/>
<sequence>MDGNTGQALVIVDADGNYYVLPREVVQTAKADPASRAAIEQHLDGHDPVPLAGGYSFAGVLRLPPGSELAHYSPEPCWPVATTG</sequence>
<accession>A0A919B367</accession>